<evidence type="ECO:0000313" key="3">
    <source>
        <dbReference type="Proteomes" id="UP000501690"/>
    </source>
</evidence>
<accession>A0A4D6L2I3</accession>
<keyword evidence="3" id="KW-1185">Reference proteome</keyword>
<dbReference type="EMBL" id="CP039346">
    <property type="protein sequence ID" value="QCD82722.1"/>
    <property type="molecule type" value="Genomic_DNA"/>
</dbReference>
<feature type="region of interest" description="Disordered" evidence="1">
    <location>
        <begin position="1"/>
        <end position="78"/>
    </location>
</feature>
<proteinExistence type="predicted"/>
<dbReference type="Proteomes" id="UP000501690">
    <property type="component" value="Linkage Group LG2"/>
</dbReference>
<organism evidence="2 3">
    <name type="scientific">Vigna unguiculata</name>
    <name type="common">Cowpea</name>
    <dbReference type="NCBI Taxonomy" id="3917"/>
    <lineage>
        <taxon>Eukaryota</taxon>
        <taxon>Viridiplantae</taxon>
        <taxon>Streptophyta</taxon>
        <taxon>Embryophyta</taxon>
        <taxon>Tracheophyta</taxon>
        <taxon>Spermatophyta</taxon>
        <taxon>Magnoliopsida</taxon>
        <taxon>eudicotyledons</taxon>
        <taxon>Gunneridae</taxon>
        <taxon>Pentapetalae</taxon>
        <taxon>rosids</taxon>
        <taxon>fabids</taxon>
        <taxon>Fabales</taxon>
        <taxon>Fabaceae</taxon>
        <taxon>Papilionoideae</taxon>
        <taxon>50 kb inversion clade</taxon>
        <taxon>NPAAA clade</taxon>
        <taxon>indigoferoid/millettioid clade</taxon>
        <taxon>Phaseoleae</taxon>
        <taxon>Vigna</taxon>
    </lineage>
</organism>
<evidence type="ECO:0000256" key="1">
    <source>
        <dbReference type="SAM" id="MobiDB-lite"/>
    </source>
</evidence>
<sequence>MHHSCLTQGSSPRLNHQPRLSQPTLPERVCNSGCTTSSRLGELFSPERDLKSLNTQSSSPGRGFNRKKHQVSSRPRLGEPFLPKRVYLSLNTPKLLAWARSRAQNVQVSSRPRLGEPISPERENVSLNP</sequence>
<name>A0A4D6L2I3_VIGUN</name>
<gene>
    <name evidence="2" type="ORF">DEO72_LG2g3062</name>
</gene>
<feature type="region of interest" description="Disordered" evidence="1">
    <location>
        <begin position="102"/>
        <end position="129"/>
    </location>
</feature>
<feature type="compositionally biased region" description="Polar residues" evidence="1">
    <location>
        <begin position="1"/>
        <end position="24"/>
    </location>
</feature>
<dbReference type="AlphaFoldDB" id="A0A4D6L2I3"/>
<evidence type="ECO:0000313" key="2">
    <source>
        <dbReference type="EMBL" id="QCD82722.1"/>
    </source>
</evidence>
<protein>
    <submittedName>
        <fullName evidence="2">Uncharacterized protein</fullName>
    </submittedName>
</protein>
<feature type="compositionally biased region" description="Basic and acidic residues" evidence="1">
    <location>
        <begin position="119"/>
        <end position="129"/>
    </location>
</feature>
<reference evidence="2 3" key="1">
    <citation type="submission" date="2019-04" db="EMBL/GenBank/DDBJ databases">
        <title>An improved genome assembly and genetic linkage map for asparagus bean, Vigna unguiculata ssp. sesquipedialis.</title>
        <authorList>
            <person name="Xia Q."/>
            <person name="Zhang R."/>
            <person name="Dong Y."/>
        </authorList>
    </citation>
    <scope>NUCLEOTIDE SEQUENCE [LARGE SCALE GENOMIC DNA]</scope>
    <source>
        <tissue evidence="2">Leaf</tissue>
    </source>
</reference>